<reference evidence="2" key="1">
    <citation type="journal article" date="2017" name="Plant J.">
        <title>The pomegranate (Punica granatum L.) genome and the genomics of punicalagin biosynthesis.</title>
        <authorList>
            <person name="Qin G."/>
            <person name="Xu C."/>
            <person name="Ming R."/>
            <person name="Tang H."/>
            <person name="Guyot R."/>
            <person name="Kramer E.M."/>
            <person name="Hu Y."/>
            <person name="Yi X."/>
            <person name="Qi Y."/>
            <person name="Xu X."/>
            <person name="Gao Z."/>
            <person name="Pan H."/>
            <person name="Jian J."/>
            <person name="Tian Y."/>
            <person name="Yue Z."/>
            <person name="Xu Y."/>
        </authorList>
    </citation>
    <scope>NUCLEOTIDE SEQUENCE [LARGE SCALE GENOMIC DNA]</scope>
    <source>
        <strain evidence="2">cv. Dabenzi</strain>
    </source>
</reference>
<proteinExistence type="predicted"/>
<name>A0A218WMH5_PUNGR</name>
<dbReference type="Proteomes" id="UP000197138">
    <property type="component" value="Unassembled WGS sequence"/>
</dbReference>
<evidence type="ECO:0000313" key="1">
    <source>
        <dbReference type="EMBL" id="OWM74057.1"/>
    </source>
</evidence>
<protein>
    <submittedName>
        <fullName evidence="1">Uncharacterized protein</fullName>
    </submittedName>
</protein>
<dbReference type="AlphaFoldDB" id="A0A218WMH5"/>
<gene>
    <name evidence="1" type="ORF">CDL15_Pgr008368</name>
</gene>
<sequence>MRSFINRILPVQFHQLPFTPCSRGLTLSFFWLSKVMIYSPSPNSSSVLSSMSTFPNKEKQTEYGDSDANLRKSLCGTSPYPGAGVLHHCDLVRLYFRFFMTLSWKSLAFRKVKNKDFRTT</sequence>
<evidence type="ECO:0000313" key="2">
    <source>
        <dbReference type="Proteomes" id="UP000197138"/>
    </source>
</evidence>
<comment type="caution">
    <text evidence="1">The sequence shown here is derived from an EMBL/GenBank/DDBJ whole genome shotgun (WGS) entry which is preliminary data.</text>
</comment>
<organism evidence="1 2">
    <name type="scientific">Punica granatum</name>
    <name type="common">Pomegranate</name>
    <dbReference type="NCBI Taxonomy" id="22663"/>
    <lineage>
        <taxon>Eukaryota</taxon>
        <taxon>Viridiplantae</taxon>
        <taxon>Streptophyta</taxon>
        <taxon>Embryophyta</taxon>
        <taxon>Tracheophyta</taxon>
        <taxon>Spermatophyta</taxon>
        <taxon>Magnoliopsida</taxon>
        <taxon>eudicotyledons</taxon>
        <taxon>Gunneridae</taxon>
        <taxon>Pentapetalae</taxon>
        <taxon>rosids</taxon>
        <taxon>malvids</taxon>
        <taxon>Myrtales</taxon>
        <taxon>Lythraceae</taxon>
        <taxon>Punica</taxon>
    </lineage>
</organism>
<accession>A0A218WMH5</accession>
<dbReference type="EMBL" id="MTKT01003794">
    <property type="protein sequence ID" value="OWM74057.1"/>
    <property type="molecule type" value="Genomic_DNA"/>
</dbReference>